<dbReference type="Pfam" id="PF07728">
    <property type="entry name" value="AAA_5"/>
    <property type="match status" value="1"/>
</dbReference>
<dbReference type="Pfam" id="PF17863">
    <property type="entry name" value="AAA_lid_2"/>
    <property type="match status" value="1"/>
</dbReference>
<dbReference type="EMBL" id="CP010897">
    <property type="protein sequence ID" value="AJP58417.1"/>
    <property type="molecule type" value="Genomic_DNA"/>
</dbReference>
<dbReference type="InterPro" id="IPR011704">
    <property type="entry name" value="ATPase_dyneun-rel_AAA"/>
</dbReference>
<dbReference type="RefSeq" id="WP_044456730.1">
    <property type="nucleotide sequence ID" value="NZ_CP010897.2"/>
</dbReference>
<dbReference type="Gene3D" id="3.40.50.300">
    <property type="entry name" value="P-loop containing nucleotide triphosphate hydrolases"/>
    <property type="match status" value="1"/>
</dbReference>
<evidence type="ECO:0000313" key="3">
    <source>
        <dbReference type="EMBL" id="AJP58417.1"/>
    </source>
</evidence>
<gene>
    <name evidence="3" type="ORF">UC34_18600</name>
</gene>
<feature type="compositionally biased region" description="Basic and acidic residues" evidence="1">
    <location>
        <begin position="316"/>
        <end position="326"/>
    </location>
</feature>
<evidence type="ECO:0000313" key="4">
    <source>
        <dbReference type="Proteomes" id="UP000035085"/>
    </source>
</evidence>
<dbReference type="InterPro" id="IPR041628">
    <property type="entry name" value="ChlI/MoxR_AAA_lid"/>
</dbReference>
<dbReference type="InterPro" id="IPR003593">
    <property type="entry name" value="AAA+_ATPase"/>
</dbReference>
<organism evidence="3 4">
    <name type="scientific">Pandoraea vervacti</name>
    <dbReference type="NCBI Taxonomy" id="656178"/>
    <lineage>
        <taxon>Bacteria</taxon>
        <taxon>Pseudomonadati</taxon>
        <taxon>Pseudomonadota</taxon>
        <taxon>Betaproteobacteria</taxon>
        <taxon>Burkholderiales</taxon>
        <taxon>Burkholderiaceae</taxon>
        <taxon>Pandoraea</taxon>
    </lineage>
</organism>
<dbReference type="SUPFAM" id="SSF52540">
    <property type="entry name" value="P-loop containing nucleoside triphosphate hydrolases"/>
    <property type="match status" value="1"/>
</dbReference>
<dbReference type="Gene3D" id="1.10.8.80">
    <property type="entry name" value="Magnesium chelatase subunit I, C-Terminal domain"/>
    <property type="match status" value="1"/>
</dbReference>
<feature type="compositionally biased region" description="Low complexity" evidence="1">
    <location>
        <begin position="290"/>
        <end position="315"/>
    </location>
</feature>
<dbReference type="CDD" id="cd00009">
    <property type="entry name" value="AAA"/>
    <property type="match status" value="1"/>
</dbReference>
<proteinExistence type="predicted"/>
<feature type="region of interest" description="Disordered" evidence="1">
    <location>
        <begin position="286"/>
        <end position="373"/>
    </location>
</feature>
<dbReference type="InterPro" id="IPR052989">
    <property type="entry name" value="Mg-chelatase_DI-like"/>
</dbReference>
<keyword evidence="4" id="KW-1185">Reference proteome</keyword>
<feature type="compositionally biased region" description="Polar residues" evidence="1">
    <location>
        <begin position="328"/>
        <end position="343"/>
    </location>
</feature>
<protein>
    <submittedName>
        <fullName evidence="3">Magnesium chelatase</fullName>
    </submittedName>
</protein>
<dbReference type="SMART" id="SM00382">
    <property type="entry name" value="AAA"/>
    <property type="match status" value="1"/>
</dbReference>
<dbReference type="PANTHER" id="PTHR35023:SF1">
    <property type="entry name" value="MG-PROTOPORPHYRIN IX CHELATASE"/>
    <property type="match status" value="1"/>
</dbReference>
<reference evidence="4" key="1">
    <citation type="submission" date="2015-02" db="EMBL/GenBank/DDBJ databases">
        <title>Complete Genome Sequencing of Pandoraea vervacti NS15 sp. nov.</title>
        <authorList>
            <person name="Chan K.-G."/>
        </authorList>
    </citation>
    <scope>NUCLEOTIDE SEQUENCE [LARGE SCALE GENOMIC DNA]</scope>
    <source>
        <strain evidence="4">NS15</strain>
    </source>
</reference>
<evidence type="ECO:0000256" key="1">
    <source>
        <dbReference type="SAM" id="MobiDB-lite"/>
    </source>
</evidence>
<name>A0ABN4FUI7_9BURK</name>
<feature type="domain" description="AAA+ ATPase" evidence="2">
    <location>
        <begin position="33"/>
        <end position="176"/>
    </location>
</feature>
<accession>A0ABN4FUI7</accession>
<dbReference type="Proteomes" id="UP000035085">
    <property type="component" value="Chromosome"/>
</dbReference>
<sequence length="373" mass="39281">MDATALPPPFPLTALVAQTSLRDALLLVAVDPSIGGVLVSGPRGTAKSTAARSLADLLPDCPFVTLPLGASEARLIGALDIDEALRGGGVKFSPGLLARAHQGVLYVDEVNLLADSLVDVVLDVAASGVNVVERDGVSHRHAARFMLVGTMNPEEGELRPQLLDRFGLMVALENCFDAQVRQQIVRTRLAFDLDPVAFHARHETAQAAQRQRVLDARAALDAIEIDDDVHDEVSTLCIEAQVDGMRADLIMLRAARALAALESSPAVTRAHVRHVADLVLRHRRRAAPQAASSEGSSAASTTAPTTASTTASTATSRHDTGHEGRTGRASSSGDETDTTTPSGNEAADWGYLPPEATGTTRVKGVVPLSSKKR</sequence>
<dbReference type="InterPro" id="IPR027417">
    <property type="entry name" value="P-loop_NTPase"/>
</dbReference>
<evidence type="ECO:0000259" key="2">
    <source>
        <dbReference type="SMART" id="SM00382"/>
    </source>
</evidence>
<dbReference type="PANTHER" id="PTHR35023">
    <property type="entry name" value="CHELATASE-RELATED"/>
    <property type="match status" value="1"/>
</dbReference>